<evidence type="ECO:0000259" key="7">
    <source>
        <dbReference type="PROSITE" id="PS51736"/>
    </source>
</evidence>
<dbReference type="PANTHER" id="PTHR30461">
    <property type="entry name" value="DNA-INVERTASE FROM LAMBDOID PROPHAGE"/>
    <property type="match status" value="1"/>
</dbReference>
<accession>A0A6L6JJZ0</accession>
<dbReference type="InterPro" id="IPR006118">
    <property type="entry name" value="Recombinase_CS"/>
</dbReference>
<keyword evidence="9" id="KW-1185">Reference proteome</keyword>
<dbReference type="Pfam" id="PF00239">
    <property type="entry name" value="Resolvase"/>
    <property type="match status" value="1"/>
</dbReference>
<proteinExistence type="inferred from homology"/>
<evidence type="ECO:0000313" key="8">
    <source>
        <dbReference type="EMBL" id="MTH80181.1"/>
    </source>
</evidence>
<evidence type="ECO:0000256" key="6">
    <source>
        <dbReference type="PIRSR" id="PIRSR606118-50"/>
    </source>
</evidence>
<dbReference type="Pfam" id="PF13384">
    <property type="entry name" value="HTH_23"/>
    <property type="match status" value="1"/>
</dbReference>
<dbReference type="Proteomes" id="UP000478183">
    <property type="component" value="Unassembled WGS sequence"/>
</dbReference>
<dbReference type="PANTHER" id="PTHR30461:SF26">
    <property type="entry name" value="RESOLVASE HOMOLOG YNEB"/>
    <property type="match status" value="1"/>
</dbReference>
<evidence type="ECO:0000256" key="5">
    <source>
        <dbReference type="ARBA" id="ARBA00023172"/>
    </source>
</evidence>
<dbReference type="EMBL" id="WMIE01000031">
    <property type="protein sequence ID" value="MTH80181.1"/>
    <property type="molecule type" value="Genomic_DNA"/>
</dbReference>
<dbReference type="GO" id="GO:0015074">
    <property type="term" value="P:DNA integration"/>
    <property type="evidence" value="ECO:0007669"/>
    <property type="project" value="UniProtKB-KW"/>
</dbReference>
<dbReference type="RefSeq" id="WP_155097532.1">
    <property type="nucleotide sequence ID" value="NZ_WMIE01000031.1"/>
</dbReference>
<reference evidence="8 9" key="1">
    <citation type="submission" date="2019-11" db="EMBL/GenBank/DDBJ databases">
        <authorList>
            <person name="Dong K."/>
        </authorList>
    </citation>
    <scope>NUCLEOTIDE SEQUENCE [LARGE SCALE GENOMIC DNA]</scope>
    <source>
        <strain evidence="8 9">NBRC 111993</strain>
    </source>
</reference>
<dbReference type="InterPro" id="IPR006119">
    <property type="entry name" value="Resolv_N"/>
</dbReference>
<dbReference type="InterPro" id="IPR036162">
    <property type="entry name" value="Resolvase-like_N_sf"/>
</dbReference>
<sequence length="183" mass="20328">MTAIVGYARTSTLDQVAGFEAQLRELTQAGCNKLFQEQVSSVGKRQQLETCLDYLREGDTLIVTKLDRLARNVGHLGQLVARLKEKGVSLRILDLGLDTSSPTGELILNMMGAVAQFERQMMLERQREGIARAKVDGKYKGRAPTAMRQAQRVKDLAAEGLRRSEIAQHLGLSERSVYRALRG</sequence>
<keyword evidence="3" id="KW-0230">DNA invertase</keyword>
<dbReference type="FunFam" id="3.40.50.1390:FF:000001">
    <property type="entry name" value="DNA recombinase"/>
    <property type="match status" value="1"/>
</dbReference>
<dbReference type="GO" id="GO:0003677">
    <property type="term" value="F:DNA binding"/>
    <property type="evidence" value="ECO:0007669"/>
    <property type="project" value="UniProtKB-KW"/>
</dbReference>
<feature type="domain" description="Resolvase/invertase-type recombinase catalytic" evidence="7">
    <location>
        <begin position="3"/>
        <end position="137"/>
    </location>
</feature>
<evidence type="ECO:0000313" key="9">
    <source>
        <dbReference type="Proteomes" id="UP000478183"/>
    </source>
</evidence>
<comment type="similarity">
    <text evidence="1">Belongs to the site-specific recombinase resolvase family.</text>
</comment>
<name>A0A6L6JJZ0_9RHOB</name>
<feature type="active site" description="O-(5'-phospho-DNA)-serine intermediate" evidence="6">
    <location>
        <position position="11"/>
    </location>
</feature>
<dbReference type="Gene3D" id="3.40.50.1390">
    <property type="entry name" value="Resolvase, N-terminal catalytic domain"/>
    <property type="match status" value="1"/>
</dbReference>
<keyword evidence="4" id="KW-0238">DNA-binding</keyword>
<evidence type="ECO:0000256" key="2">
    <source>
        <dbReference type="ARBA" id="ARBA00022908"/>
    </source>
</evidence>
<dbReference type="OrthoDB" id="2290206at2"/>
<comment type="caution">
    <text evidence="8">The sequence shown here is derived from an EMBL/GenBank/DDBJ whole genome shotgun (WGS) entry which is preliminary data.</text>
</comment>
<protein>
    <submittedName>
        <fullName evidence="8">Recombinase family protein</fullName>
    </submittedName>
</protein>
<gene>
    <name evidence="8" type="ORF">GL286_21015</name>
</gene>
<evidence type="ECO:0000256" key="3">
    <source>
        <dbReference type="ARBA" id="ARBA00023100"/>
    </source>
</evidence>
<dbReference type="PROSITE" id="PS51736">
    <property type="entry name" value="RECOMBINASES_3"/>
    <property type="match status" value="1"/>
</dbReference>
<dbReference type="GO" id="GO:0000150">
    <property type="term" value="F:DNA strand exchange activity"/>
    <property type="evidence" value="ECO:0007669"/>
    <property type="project" value="UniProtKB-KW"/>
</dbReference>
<evidence type="ECO:0000256" key="4">
    <source>
        <dbReference type="ARBA" id="ARBA00023125"/>
    </source>
</evidence>
<keyword evidence="5" id="KW-0233">DNA recombination</keyword>
<dbReference type="InterPro" id="IPR050639">
    <property type="entry name" value="SSR_resolvase"/>
</dbReference>
<evidence type="ECO:0000256" key="1">
    <source>
        <dbReference type="ARBA" id="ARBA00009913"/>
    </source>
</evidence>
<keyword evidence="2" id="KW-0229">DNA integration</keyword>
<dbReference type="PROSITE" id="PS00398">
    <property type="entry name" value="RECOMBINASES_2"/>
    <property type="match status" value="1"/>
</dbReference>
<dbReference type="AlphaFoldDB" id="A0A6L6JJZ0"/>
<dbReference type="SMART" id="SM00857">
    <property type="entry name" value="Resolvase"/>
    <property type="match status" value="1"/>
</dbReference>
<organism evidence="8 9">
    <name type="scientific">Paracoccus aestuariivivens</name>
    <dbReference type="NCBI Taxonomy" id="1820333"/>
    <lineage>
        <taxon>Bacteria</taxon>
        <taxon>Pseudomonadati</taxon>
        <taxon>Pseudomonadota</taxon>
        <taxon>Alphaproteobacteria</taxon>
        <taxon>Rhodobacterales</taxon>
        <taxon>Paracoccaceae</taxon>
        <taxon>Paracoccus</taxon>
    </lineage>
</organism>
<dbReference type="SUPFAM" id="SSF53041">
    <property type="entry name" value="Resolvase-like"/>
    <property type="match status" value="1"/>
</dbReference>
<dbReference type="CDD" id="cd03768">
    <property type="entry name" value="SR_ResInv"/>
    <property type="match status" value="1"/>
</dbReference>